<dbReference type="InterPro" id="IPR054722">
    <property type="entry name" value="PolX-like_BBD"/>
</dbReference>
<dbReference type="GO" id="GO:0046872">
    <property type="term" value="F:metal ion binding"/>
    <property type="evidence" value="ECO:0007669"/>
    <property type="project" value="UniProtKB-KW"/>
</dbReference>
<evidence type="ECO:0000256" key="3">
    <source>
        <dbReference type="ARBA" id="ARBA00022750"/>
    </source>
</evidence>
<dbReference type="SUPFAM" id="SSF53098">
    <property type="entry name" value="Ribonuclease H-like"/>
    <property type="match status" value="1"/>
</dbReference>
<dbReference type="GO" id="GO:0015074">
    <property type="term" value="P:DNA integration"/>
    <property type="evidence" value="ECO:0007669"/>
    <property type="project" value="InterPro"/>
</dbReference>
<gene>
    <name evidence="8" type="ORF">Tci_028499</name>
</gene>
<feature type="compositionally biased region" description="Basic and acidic residues" evidence="6">
    <location>
        <begin position="863"/>
        <end position="885"/>
    </location>
</feature>
<dbReference type="Pfam" id="PF07727">
    <property type="entry name" value="RVT_2"/>
    <property type="match status" value="1"/>
</dbReference>
<dbReference type="EMBL" id="BKCJ010003675">
    <property type="protein sequence ID" value="GEU56521.1"/>
    <property type="molecule type" value="Genomic_DNA"/>
</dbReference>
<name>A0A6L2L3Q2_TANCI</name>
<dbReference type="GO" id="GO:0004190">
    <property type="term" value="F:aspartic-type endopeptidase activity"/>
    <property type="evidence" value="ECO:0007669"/>
    <property type="project" value="UniProtKB-KW"/>
</dbReference>
<organism evidence="8">
    <name type="scientific">Tanacetum cinerariifolium</name>
    <name type="common">Dalmatian daisy</name>
    <name type="synonym">Chrysanthemum cinerariifolium</name>
    <dbReference type="NCBI Taxonomy" id="118510"/>
    <lineage>
        <taxon>Eukaryota</taxon>
        <taxon>Viridiplantae</taxon>
        <taxon>Streptophyta</taxon>
        <taxon>Embryophyta</taxon>
        <taxon>Tracheophyta</taxon>
        <taxon>Spermatophyta</taxon>
        <taxon>Magnoliopsida</taxon>
        <taxon>eudicotyledons</taxon>
        <taxon>Gunneridae</taxon>
        <taxon>Pentapetalae</taxon>
        <taxon>asterids</taxon>
        <taxon>campanulids</taxon>
        <taxon>Asterales</taxon>
        <taxon>Asteraceae</taxon>
        <taxon>Asteroideae</taxon>
        <taxon>Anthemideae</taxon>
        <taxon>Anthemidinae</taxon>
        <taxon>Tanacetum</taxon>
    </lineage>
</organism>
<evidence type="ECO:0000313" key="8">
    <source>
        <dbReference type="EMBL" id="GEU56521.1"/>
    </source>
</evidence>
<comment type="caution">
    <text evidence="8">The sequence shown here is derived from an EMBL/GenBank/DDBJ whole genome shotgun (WGS) entry which is preliminary data.</text>
</comment>
<keyword evidence="4" id="KW-0378">Hydrolase</keyword>
<feature type="region of interest" description="Disordered" evidence="6">
    <location>
        <begin position="1347"/>
        <end position="1432"/>
    </location>
</feature>
<dbReference type="InterPro" id="IPR039537">
    <property type="entry name" value="Retrotran_Ty1/copia-like"/>
</dbReference>
<dbReference type="PANTHER" id="PTHR42648">
    <property type="entry name" value="TRANSPOSASE, PUTATIVE-RELATED"/>
    <property type="match status" value="1"/>
</dbReference>
<keyword evidence="5" id="KW-0175">Coiled coil</keyword>
<dbReference type="InterPro" id="IPR001584">
    <property type="entry name" value="Integrase_cat-core"/>
</dbReference>
<evidence type="ECO:0000256" key="4">
    <source>
        <dbReference type="ARBA" id="ARBA00022801"/>
    </source>
</evidence>
<feature type="compositionally biased region" description="Pro residues" evidence="6">
    <location>
        <begin position="1382"/>
        <end position="1394"/>
    </location>
</feature>
<evidence type="ECO:0000256" key="6">
    <source>
        <dbReference type="SAM" id="MobiDB-lite"/>
    </source>
</evidence>
<dbReference type="InterPro" id="IPR043502">
    <property type="entry name" value="DNA/RNA_pol_sf"/>
</dbReference>
<keyword evidence="3" id="KW-0064">Aspartyl protease</keyword>
<dbReference type="SUPFAM" id="SSF56672">
    <property type="entry name" value="DNA/RNA polymerases"/>
    <property type="match status" value="1"/>
</dbReference>
<dbReference type="InterPro" id="IPR057670">
    <property type="entry name" value="SH3_retrovirus"/>
</dbReference>
<sequence length="1800" mass="202550">MDSLSPQVVSAAKLPILNPNEFDLWKMKIDQYFLMTDYLLWEVILNGDSRAPTRVVEGFLQPVAPKTAKQKLARKNELKAHEAIEKKFGGNTKTEKVQKILLKQQYENFTGFSSESLDQIHDRLQKLTHILIWRNKADLEEQSLDDLFNSLKIYEAEVKDSSSTGTTTQNLAFVSSSNTDSTTESVSAAASVFAVCAKMPVSSLPNVDSLSNAVIYSFFASQSSSPQLDNEDLKQIDVDELEEIDLRWQMAMLTMRARRFLQKTGRNLGANGPTSMGSYDWSFQAKDEPANYAFMAFSSLSSSSDNEVFTRAMFDCDDYISSESDESWPPSSLYDRFQPSDGYHAVPPPYTGTFMPPKPDLVFNTAPTAVETDHLAFNVQLSPTKPEQDMHSVQHVKTSILAATPKPESPKPAINGNRRNRKACFVCKSLDHLIKECDYYEKKMVQPTIRNHAHRGFAGKIGMETKMPNSRPCFPFHKCINNPKKSNPQHALKDKGVIDSGCSRHMTGNMSYLFDFEEINGGYVAFGGNPKGGKIFGKGIIKTGKLDFDDVYFVKELKFNLFSVAQMCDKKNSVLFTYTECLVLSPDFKLADESQVLLRVPRENNMYNDETSPILKTFITSLENQLSLKVKVIRSDNGTEFKNNNLNQFCGMKGIKKEFSVPRTPQQNGIAERKNMTLIEAARTMLADLLLPILLWAEAVNTVCYVQNRELVTKPHNKTPYELLHGRTPSIGFMRPFGCLVAILNTLDSLGKFDGKVDEGFLVGYSVSSKTFRVFNSRTCIVQETLHVNFLENKSNVAGRGPTWLFDIDSLTRTMNYQLFTVGNQTNLSAGFQDKFDAEKAGEESDQQYVLFPVWSSGSTDPQNKDGDTAFDRKEPNFNAKKPESEVNVSPSSSAQSRKQDDKSKKEAKSKSHVESLTGYIYLSAEFEDCSDNSINEVNAAGTLVPTVSPTHGKSSFIDASQLPNDPDMPELEDITYSDDEYDVGAEADFNNLETSITISHILTSRVHKDHHVTQIIGDLSSTTQTRSMTKVVKDQSGLSQMFNDDFHTSYASFMGFMVYQMDVKSAFLYGTIEEEVYVCQPLGFEDPHYPDKVYKVVKALYGLHQVPRAWYETLANYLLENVFQRGKIDQTLFIKRQKWDIMLVQIYVDDFIFGATNKDLCKSFEKLMKDKFQMSSMGELTFFMGLQVKQKKDEIFISKDKYVAEILRNRRKISYDSPLLGVNTPRSDKDRLELMELMVFLLPNVEKVRIGVNAVDLQVNNVTRLQALVNTRKVVVMEATIREALHLDDEEGVECLPNEEFFCMSATRTSWNEFSSSMASVVICLSSGRKFKFSKYIFDSLVDEEGDADENVEEVNAGDAAEEDVSAAHGDVPTVAEEPSIPSPTPPTPPPQPSEDIPSTSKVQPTPPQSPQVQLPSPQPQPQPHPKQDSGIHMNLLQEEGKGILVEEPKPLKKKQQIKHDEQYARELHAELNKDINWDKVLKDDKEVADEAKEGDETEPTEVQEVIDVVTTAKLITEVVTASSETVTAASAIITAAEAQVPTATTIVTLTAASTRVVAAPSRRRKGVVIRDLQEESTTSTINTAETKSKDKGKGILTEAQAKKNMMLYLKNVAGFKMDYFKGMSYDDIRPIFKAKSNSNVAFLLKTKEQIEEDENRALQMLNETPAERAAKRQKLNKEVEELKRHLQIVSNEDDDVYTEATPLARKVLVVDYQIIELNNKPYYKIIRADDTHQLYIITFTSTQLILLVERKFPLIRFTLDHMLNDVRLEVEEESEVSLELLSFGVDDAMDLKKNMLSV</sequence>
<dbReference type="PANTHER" id="PTHR42648:SF32">
    <property type="entry name" value="RIBONUCLEASE H-LIKE DOMAIN, GAG-PRE-INTEGRASE DOMAIN PROTEIN-RELATED"/>
    <property type="match status" value="1"/>
</dbReference>
<evidence type="ECO:0000259" key="7">
    <source>
        <dbReference type="PROSITE" id="PS50994"/>
    </source>
</evidence>
<dbReference type="GO" id="GO:0003676">
    <property type="term" value="F:nucleic acid binding"/>
    <property type="evidence" value="ECO:0007669"/>
    <property type="project" value="InterPro"/>
</dbReference>
<evidence type="ECO:0000256" key="1">
    <source>
        <dbReference type="ARBA" id="ARBA00022670"/>
    </source>
</evidence>
<feature type="compositionally biased region" description="Low complexity" evidence="6">
    <location>
        <begin position="1395"/>
        <end position="1405"/>
    </location>
</feature>
<feature type="coiled-coil region" evidence="5">
    <location>
        <begin position="1645"/>
        <end position="1694"/>
    </location>
</feature>
<dbReference type="Pfam" id="PF22936">
    <property type="entry name" value="Pol_BBD"/>
    <property type="match status" value="1"/>
</dbReference>
<dbReference type="InterPro" id="IPR012337">
    <property type="entry name" value="RNaseH-like_sf"/>
</dbReference>
<reference evidence="8" key="1">
    <citation type="journal article" date="2019" name="Sci. Rep.">
        <title>Draft genome of Tanacetum cinerariifolium, the natural source of mosquito coil.</title>
        <authorList>
            <person name="Yamashiro T."/>
            <person name="Shiraishi A."/>
            <person name="Satake H."/>
            <person name="Nakayama K."/>
        </authorList>
    </citation>
    <scope>NUCLEOTIDE SEQUENCE</scope>
</reference>
<evidence type="ECO:0000256" key="5">
    <source>
        <dbReference type="SAM" id="Coils"/>
    </source>
</evidence>
<keyword evidence="2" id="KW-0479">Metal-binding</keyword>
<feature type="region of interest" description="Disordered" evidence="6">
    <location>
        <begin position="854"/>
        <end position="911"/>
    </location>
</feature>
<dbReference type="InterPro" id="IPR013103">
    <property type="entry name" value="RVT_2"/>
</dbReference>
<dbReference type="Pfam" id="PF25597">
    <property type="entry name" value="SH3_retrovirus"/>
    <property type="match status" value="1"/>
</dbReference>
<feature type="compositionally biased region" description="Basic and acidic residues" evidence="6">
    <location>
        <begin position="898"/>
        <end position="911"/>
    </location>
</feature>
<dbReference type="GO" id="GO:0006508">
    <property type="term" value="P:proteolysis"/>
    <property type="evidence" value="ECO:0007669"/>
    <property type="project" value="UniProtKB-KW"/>
</dbReference>
<protein>
    <submittedName>
        <fullName evidence="8">Ribonuclease H-like domain-containing protein</fullName>
    </submittedName>
</protein>
<dbReference type="PROSITE" id="PS50994">
    <property type="entry name" value="INTEGRASE"/>
    <property type="match status" value="1"/>
</dbReference>
<feature type="domain" description="Integrase catalytic" evidence="7">
    <location>
        <begin position="631"/>
        <end position="728"/>
    </location>
</feature>
<keyword evidence="1" id="KW-0645">Protease</keyword>
<accession>A0A6L2L3Q2</accession>
<dbReference type="InterPro" id="IPR036397">
    <property type="entry name" value="RNaseH_sf"/>
</dbReference>
<evidence type="ECO:0000256" key="2">
    <source>
        <dbReference type="ARBA" id="ARBA00022723"/>
    </source>
</evidence>
<dbReference type="Gene3D" id="3.30.420.10">
    <property type="entry name" value="Ribonuclease H-like superfamily/Ribonuclease H"/>
    <property type="match status" value="1"/>
</dbReference>
<proteinExistence type="predicted"/>